<proteinExistence type="predicted"/>
<dbReference type="AlphaFoldDB" id="A0A1K2AQ86"/>
<dbReference type="EMBL" id="FPJO01000007">
    <property type="protein sequence ID" value="SFX88462.1"/>
    <property type="molecule type" value="Genomic_DNA"/>
</dbReference>
<evidence type="ECO:0000313" key="3">
    <source>
        <dbReference type="Proteomes" id="UP000181909"/>
    </source>
</evidence>
<dbReference type="Proteomes" id="UP000181909">
    <property type="component" value="Unassembled WGS sequence"/>
</dbReference>
<reference evidence="2 3" key="1">
    <citation type="submission" date="2016-11" db="EMBL/GenBank/DDBJ databases">
        <authorList>
            <person name="Jaros S."/>
            <person name="Januszkiewicz K."/>
            <person name="Wedrychowicz H."/>
        </authorList>
    </citation>
    <scope>NUCLEOTIDE SEQUENCE [LARGE SCALE GENOMIC DNA]</scope>
    <source>
        <strain evidence="2 3">OK807</strain>
    </source>
</reference>
<sequence length="69" mass="7252">MTRKPSAGDTPELKWFKSSYSSSGDGNGCIEVATTPGTVHVRDSKDASGPRFAVTSAAWAHFVSYASAN</sequence>
<dbReference type="OrthoDB" id="4562195at2"/>
<protein>
    <recommendedName>
        <fullName evidence="1">DUF397 domain-containing protein</fullName>
    </recommendedName>
</protein>
<name>A0A1K2AQ86_STRAR</name>
<dbReference type="InterPro" id="IPR007278">
    <property type="entry name" value="DUF397"/>
</dbReference>
<feature type="domain" description="DUF397" evidence="1">
    <location>
        <begin position="13"/>
        <end position="65"/>
    </location>
</feature>
<dbReference type="RefSeq" id="WP_072485682.1">
    <property type="nucleotide sequence ID" value="NZ_FPJO01000007.1"/>
</dbReference>
<organism evidence="2 3">
    <name type="scientific">Streptomyces atratus</name>
    <dbReference type="NCBI Taxonomy" id="1893"/>
    <lineage>
        <taxon>Bacteria</taxon>
        <taxon>Bacillati</taxon>
        <taxon>Actinomycetota</taxon>
        <taxon>Actinomycetes</taxon>
        <taxon>Kitasatosporales</taxon>
        <taxon>Streptomycetaceae</taxon>
        <taxon>Streptomyces</taxon>
    </lineage>
</organism>
<dbReference type="Pfam" id="PF04149">
    <property type="entry name" value="DUF397"/>
    <property type="match status" value="1"/>
</dbReference>
<evidence type="ECO:0000313" key="2">
    <source>
        <dbReference type="EMBL" id="SFX88462.1"/>
    </source>
</evidence>
<gene>
    <name evidence="2" type="ORF">SAMN02787144_1007199</name>
</gene>
<evidence type="ECO:0000259" key="1">
    <source>
        <dbReference type="Pfam" id="PF04149"/>
    </source>
</evidence>
<dbReference type="STRING" id="1893.SAMN02787144_1007199"/>
<accession>A0A1K2AQ86</accession>